<reference evidence="1" key="1">
    <citation type="submission" date="2021-03" db="EMBL/GenBank/DDBJ databases">
        <title>Draft genome sequence of rust myrtle Austropuccinia psidii MF-1, a brazilian biotype.</title>
        <authorList>
            <person name="Quecine M.C."/>
            <person name="Pachon D.M.R."/>
            <person name="Bonatelli M.L."/>
            <person name="Correr F.H."/>
            <person name="Franceschini L.M."/>
            <person name="Leite T.F."/>
            <person name="Margarido G.R.A."/>
            <person name="Almeida C.A."/>
            <person name="Ferrarezi J.A."/>
            <person name="Labate C.A."/>
        </authorList>
    </citation>
    <scope>NUCLEOTIDE SEQUENCE</scope>
    <source>
        <strain evidence="1">MF-1</strain>
    </source>
</reference>
<dbReference type="EMBL" id="AVOT02003628">
    <property type="protein sequence ID" value="MBW0474082.1"/>
    <property type="molecule type" value="Genomic_DNA"/>
</dbReference>
<sequence length="89" mass="10012">MSKSKWDTCLDFYIWRATRASAPHPVRVGTICTALRLRGLRPGPTQPPAERISRCSHSSRRRLKCFAPGENFRCLISSFQATRGDAFAS</sequence>
<gene>
    <name evidence="1" type="ORF">O181_013797</name>
</gene>
<dbReference type="Proteomes" id="UP000765509">
    <property type="component" value="Unassembled WGS sequence"/>
</dbReference>
<evidence type="ECO:0000313" key="2">
    <source>
        <dbReference type="Proteomes" id="UP000765509"/>
    </source>
</evidence>
<organism evidence="1 2">
    <name type="scientific">Austropuccinia psidii MF-1</name>
    <dbReference type="NCBI Taxonomy" id="1389203"/>
    <lineage>
        <taxon>Eukaryota</taxon>
        <taxon>Fungi</taxon>
        <taxon>Dikarya</taxon>
        <taxon>Basidiomycota</taxon>
        <taxon>Pucciniomycotina</taxon>
        <taxon>Pucciniomycetes</taxon>
        <taxon>Pucciniales</taxon>
        <taxon>Sphaerophragmiaceae</taxon>
        <taxon>Austropuccinia</taxon>
    </lineage>
</organism>
<proteinExistence type="predicted"/>
<dbReference type="AlphaFoldDB" id="A0A9Q3BZ20"/>
<comment type="caution">
    <text evidence="1">The sequence shown here is derived from an EMBL/GenBank/DDBJ whole genome shotgun (WGS) entry which is preliminary data.</text>
</comment>
<keyword evidence="2" id="KW-1185">Reference proteome</keyword>
<protein>
    <submittedName>
        <fullName evidence="1">Uncharacterized protein</fullName>
    </submittedName>
</protein>
<name>A0A9Q3BZ20_9BASI</name>
<evidence type="ECO:0000313" key="1">
    <source>
        <dbReference type="EMBL" id="MBW0474082.1"/>
    </source>
</evidence>
<accession>A0A9Q3BZ20</accession>